<dbReference type="InterPro" id="IPR002491">
    <property type="entry name" value="ABC_transptr_periplasmic_BD"/>
</dbReference>
<dbReference type="InterPro" id="IPR050902">
    <property type="entry name" value="ABC_Transporter_SBP"/>
</dbReference>
<dbReference type="SUPFAM" id="SSF53807">
    <property type="entry name" value="Helical backbone' metal receptor"/>
    <property type="match status" value="1"/>
</dbReference>
<feature type="domain" description="Fe/B12 periplasmic-binding" evidence="2">
    <location>
        <begin position="1"/>
        <end position="125"/>
    </location>
</feature>
<gene>
    <name evidence="3" type="ORF">ACJDU8_17490</name>
</gene>
<protein>
    <submittedName>
        <fullName evidence="3">ABC transporter substrate-binding protein</fullName>
    </submittedName>
</protein>
<dbReference type="PANTHER" id="PTHR30535">
    <property type="entry name" value="VITAMIN B12-BINDING PROTEIN"/>
    <property type="match status" value="1"/>
</dbReference>
<dbReference type="RefSeq" id="WP_406793442.1">
    <property type="nucleotide sequence ID" value="NZ_JBJHZX010000028.1"/>
</dbReference>
<dbReference type="Proteomes" id="UP001623660">
    <property type="component" value="Unassembled WGS sequence"/>
</dbReference>
<dbReference type="Gene3D" id="3.40.50.1980">
    <property type="entry name" value="Nitrogenase molybdenum iron protein domain"/>
    <property type="match status" value="1"/>
</dbReference>
<comment type="similarity">
    <text evidence="1">Belongs to the bacterial solute-binding protein 8 family.</text>
</comment>
<sequence>MINITRKFGVLNTKSSEKVKVFVASGTPKGALTTIGSNDINTSYIEAAGGVNIAPENISKKSSTSSNEGNSVDFEFLYKNQPDVIIVTSKSTYDYIMDTSSSNQWQSLTAVKNKKVYLNPKGVYL</sequence>
<dbReference type="PROSITE" id="PS50983">
    <property type="entry name" value="FE_B12_PBP"/>
    <property type="match status" value="1"/>
</dbReference>
<proteinExistence type="inferred from homology"/>
<dbReference type="EMBL" id="JBJHZX010000028">
    <property type="protein sequence ID" value="MFL0197339.1"/>
    <property type="molecule type" value="Genomic_DNA"/>
</dbReference>
<evidence type="ECO:0000259" key="2">
    <source>
        <dbReference type="PROSITE" id="PS50983"/>
    </source>
</evidence>
<keyword evidence="4" id="KW-1185">Reference proteome</keyword>
<evidence type="ECO:0000313" key="3">
    <source>
        <dbReference type="EMBL" id="MFL0197339.1"/>
    </source>
</evidence>
<evidence type="ECO:0000256" key="1">
    <source>
        <dbReference type="ARBA" id="ARBA00008814"/>
    </source>
</evidence>
<organism evidence="3 4">
    <name type="scientific">Candidatus Clostridium eludens</name>
    <dbReference type="NCBI Taxonomy" id="3381663"/>
    <lineage>
        <taxon>Bacteria</taxon>
        <taxon>Bacillati</taxon>
        <taxon>Bacillota</taxon>
        <taxon>Clostridia</taxon>
        <taxon>Eubacteriales</taxon>
        <taxon>Clostridiaceae</taxon>
        <taxon>Clostridium</taxon>
    </lineage>
</organism>
<name>A0ABW8SN55_9CLOT</name>
<comment type="caution">
    <text evidence="3">The sequence shown here is derived from an EMBL/GenBank/DDBJ whole genome shotgun (WGS) entry which is preliminary data.</text>
</comment>
<dbReference type="Pfam" id="PF01497">
    <property type="entry name" value="Peripla_BP_2"/>
    <property type="match status" value="1"/>
</dbReference>
<dbReference type="PANTHER" id="PTHR30535:SF34">
    <property type="entry name" value="MOLYBDATE-BINDING PROTEIN MOLA"/>
    <property type="match status" value="1"/>
</dbReference>
<accession>A0ABW8SN55</accession>
<evidence type="ECO:0000313" key="4">
    <source>
        <dbReference type="Proteomes" id="UP001623660"/>
    </source>
</evidence>
<reference evidence="3 4" key="1">
    <citation type="submission" date="2024-11" db="EMBL/GenBank/DDBJ databases">
        <authorList>
            <person name="Heng Y.C."/>
            <person name="Lim A.C.H."/>
            <person name="Lee J.K.Y."/>
            <person name="Kittelmann S."/>
        </authorList>
    </citation>
    <scope>NUCLEOTIDE SEQUENCE [LARGE SCALE GENOMIC DNA]</scope>
    <source>
        <strain evidence="3 4">WILCCON 0269</strain>
    </source>
</reference>